<feature type="transmembrane region" description="Helical" evidence="8">
    <location>
        <begin position="6"/>
        <end position="22"/>
    </location>
</feature>
<dbReference type="OrthoDB" id="9783652at2"/>
<evidence type="ECO:0000256" key="2">
    <source>
        <dbReference type="ARBA" id="ARBA00022475"/>
    </source>
</evidence>
<feature type="transmembrane region" description="Helical" evidence="8">
    <location>
        <begin position="142"/>
        <end position="160"/>
    </location>
</feature>
<evidence type="ECO:0000256" key="3">
    <source>
        <dbReference type="ARBA" id="ARBA00022679"/>
    </source>
</evidence>
<dbReference type="PANTHER" id="PTHR22926:SF3">
    <property type="entry name" value="UNDECAPRENYL-PHOSPHATE ALPHA-N-ACETYLGLUCOSAMINYL 1-PHOSPHATE TRANSFERASE"/>
    <property type="match status" value="1"/>
</dbReference>
<keyword evidence="6 8" id="KW-0472">Membrane</keyword>
<dbReference type="RefSeq" id="WP_092730032.1">
    <property type="nucleotide sequence ID" value="NZ_FMXE01000014.1"/>
</dbReference>
<evidence type="ECO:0000256" key="5">
    <source>
        <dbReference type="ARBA" id="ARBA00022989"/>
    </source>
</evidence>
<name>A0A1G5Y4Z0_9BACT</name>
<keyword evidence="5 8" id="KW-1133">Transmembrane helix</keyword>
<sequence length="322" mass="36726">MMLSNSLVFLTILLVGLVYLRLARRFNIIDKPNERSSHTIPTVRGGGILFPVAVVLWWVSFDFLNTWMVLGLVWISVVSMMDDMFTLSRKLRFGVQFLALSMAFYDLGVFDQKAWWVLPILYFVSLGIINAINFMDGINGITGLYGLVFFGSLLAIHEYMPVFDESLIQYIVLAILVFLIFNLRKKAIMFAGDIGSISLAYLMIYFLVQWYLASNNWTIILFLLVYGADSFITLGQRLIRGENVAQPHRTHLYQIFANQLKKDHVLIALALAFIQICVNVIFFIYPQSYPTSLVAAAILIATALIYLAIKVPLIKKYQVFEK</sequence>
<comment type="cofactor">
    <cofactor evidence="7">
        <name>Mg(2+)</name>
        <dbReference type="ChEBI" id="CHEBI:18420"/>
    </cofactor>
</comment>
<feature type="binding site" evidence="7">
    <location>
        <position position="193"/>
    </location>
    <ligand>
        <name>Mg(2+)</name>
        <dbReference type="ChEBI" id="CHEBI:18420"/>
    </ligand>
</feature>
<keyword evidence="7" id="KW-0460">Magnesium</keyword>
<feature type="binding site" evidence="7">
    <location>
        <position position="133"/>
    </location>
    <ligand>
        <name>Mg(2+)</name>
        <dbReference type="ChEBI" id="CHEBI:18420"/>
    </ligand>
</feature>
<reference evidence="10" key="1">
    <citation type="submission" date="2016-10" db="EMBL/GenBank/DDBJ databases">
        <authorList>
            <person name="Varghese N."/>
            <person name="Submissions S."/>
        </authorList>
    </citation>
    <scope>NUCLEOTIDE SEQUENCE [LARGE SCALE GENOMIC DNA]</scope>
    <source>
        <strain evidence="10">DSM 22703</strain>
    </source>
</reference>
<dbReference type="Pfam" id="PF00953">
    <property type="entry name" value="Glycos_transf_4"/>
    <property type="match status" value="1"/>
</dbReference>
<dbReference type="STRING" id="279824.SAMN03080617_02246"/>
<dbReference type="GO" id="GO:0071555">
    <property type="term" value="P:cell wall organization"/>
    <property type="evidence" value="ECO:0007669"/>
    <property type="project" value="TreeGrafter"/>
</dbReference>
<dbReference type="GO" id="GO:0016780">
    <property type="term" value="F:phosphotransferase activity, for other substituted phosphate groups"/>
    <property type="evidence" value="ECO:0007669"/>
    <property type="project" value="InterPro"/>
</dbReference>
<comment type="subcellular location">
    <subcellularLocation>
        <location evidence="1">Cell membrane</location>
        <topology evidence="1">Multi-pass membrane protein</topology>
    </subcellularLocation>
</comment>
<dbReference type="EMBL" id="FMXE01000014">
    <property type="protein sequence ID" value="SDA77658.1"/>
    <property type="molecule type" value="Genomic_DNA"/>
</dbReference>
<evidence type="ECO:0000313" key="10">
    <source>
        <dbReference type="Proteomes" id="UP000198756"/>
    </source>
</evidence>
<evidence type="ECO:0000256" key="8">
    <source>
        <dbReference type="SAM" id="Phobius"/>
    </source>
</evidence>
<keyword evidence="3 9" id="KW-0808">Transferase</keyword>
<feature type="transmembrane region" description="Helical" evidence="8">
    <location>
        <begin position="93"/>
        <end position="110"/>
    </location>
</feature>
<dbReference type="GO" id="GO:0005886">
    <property type="term" value="C:plasma membrane"/>
    <property type="evidence" value="ECO:0007669"/>
    <property type="project" value="UniProtKB-SubCell"/>
</dbReference>
<evidence type="ECO:0000313" key="9">
    <source>
        <dbReference type="EMBL" id="SDA77658.1"/>
    </source>
</evidence>
<dbReference type="AlphaFoldDB" id="A0A1G5Y4Z0"/>
<dbReference type="GO" id="GO:0046872">
    <property type="term" value="F:metal ion binding"/>
    <property type="evidence" value="ECO:0007669"/>
    <property type="project" value="UniProtKB-KW"/>
</dbReference>
<gene>
    <name evidence="9" type="ORF">SAMN03080617_02246</name>
</gene>
<keyword evidence="2" id="KW-1003">Cell membrane</keyword>
<dbReference type="CDD" id="cd06854">
    <property type="entry name" value="GT_WbpL_WbcO_like"/>
    <property type="match status" value="1"/>
</dbReference>
<feature type="transmembrane region" description="Helical" evidence="8">
    <location>
        <begin position="291"/>
        <end position="309"/>
    </location>
</feature>
<keyword evidence="7" id="KW-0479">Metal-binding</keyword>
<dbReference type="InterPro" id="IPR000715">
    <property type="entry name" value="Glycosyl_transferase_4"/>
</dbReference>
<dbReference type="PANTHER" id="PTHR22926">
    <property type="entry name" value="PHOSPHO-N-ACETYLMURAMOYL-PENTAPEPTIDE-TRANSFERASE"/>
    <property type="match status" value="1"/>
</dbReference>
<dbReference type="Proteomes" id="UP000198756">
    <property type="component" value="Unassembled WGS sequence"/>
</dbReference>
<evidence type="ECO:0000256" key="7">
    <source>
        <dbReference type="PIRSR" id="PIRSR600715-1"/>
    </source>
</evidence>
<feature type="transmembrane region" description="Helical" evidence="8">
    <location>
        <begin position="65"/>
        <end position="81"/>
    </location>
</feature>
<feature type="transmembrane region" description="Helical" evidence="8">
    <location>
        <begin position="116"/>
        <end position="135"/>
    </location>
</feature>
<keyword evidence="4 8" id="KW-0812">Transmembrane</keyword>
<feature type="transmembrane region" description="Helical" evidence="8">
    <location>
        <begin position="166"/>
        <end position="183"/>
    </location>
</feature>
<dbReference type="GO" id="GO:0009103">
    <property type="term" value="P:lipopolysaccharide biosynthetic process"/>
    <property type="evidence" value="ECO:0007669"/>
    <property type="project" value="TreeGrafter"/>
</dbReference>
<protein>
    <submittedName>
        <fullName evidence="9">UDP-N-acetylmuramyl pentapeptide phosphotransferase/UDP-N-acetylglucosamine-1-phosphate transferase</fullName>
    </submittedName>
</protein>
<feature type="transmembrane region" description="Helical" evidence="8">
    <location>
        <begin position="265"/>
        <end position="285"/>
    </location>
</feature>
<feature type="transmembrane region" description="Helical" evidence="8">
    <location>
        <begin position="42"/>
        <end position="59"/>
    </location>
</feature>
<feature type="transmembrane region" description="Helical" evidence="8">
    <location>
        <begin position="217"/>
        <end position="239"/>
    </location>
</feature>
<evidence type="ECO:0000256" key="4">
    <source>
        <dbReference type="ARBA" id="ARBA00022692"/>
    </source>
</evidence>
<feature type="transmembrane region" description="Helical" evidence="8">
    <location>
        <begin position="190"/>
        <end position="211"/>
    </location>
</feature>
<proteinExistence type="predicted"/>
<evidence type="ECO:0000256" key="6">
    <source>
        <dbReference type="ARBA" id="ARBA00023136"/>
    </source>
</evidence>
<evidence type="ECO:0000256" key="1">
    <source>
        <dbReference type="ARBA" id="ARBA00004651"/>
    </source>
</evidence>
<organism evidence="9 10">
    <name type="scientific">Algoriphagus alkaliphilus</name>
    <dbReference type="NCBI Taxonomy" id="279824"/>
    <lineage>
        <taxon>Bacteria</taxon>
        <taxon>Pseudomonadati</taxon>
        <taxon>Bacteroidota</taxon>
        <taxon>Cytophagia</taxon>
        <taxon>Cytophagales</taxon>
        <taxon>Cyclobacteriaceae</taxon>
        <taxon>Algoriphagus</taxon>
    </lineage>
</organism>
<dbReference type="GO" id="GO:0044038">
    <property type="term" value="P:cell wall macromolecule biosynthetic process"/>
    <property type="evidence" value="ECO:0007669"/>
    <property type="project" value="TreeGrafter"/>
</dbReference>
<keyword evidence="10" id="KW-1185">Reference proteome</keyword>
<accession>A0A1G5Y4Z0</accession>